<keyword evidence="2" id="KW-1185">Reference proteome</keyword>
<dbReference type="InParanoid" id="A0A0P0WI59"/>
<sequence>EASSSTITSSPFIICSSSSSIPPPPPPKKLQNVLNVHPAAATSPTLGLELLQPLLAIPVIDLPLLLIRQDLISFVDLGESLVGLLVVGILVGVVLERELAVGTLDLILGRALGHLQHVVVALP</sequence>
<accession>A0A0P0WI59</accession>
<organism evidence="1 2">
    <name type="scientific">Oryza sativa subsp. japonica</name>
    <name type="common">Rice</name>
    <dbReference type="NCBI Taxonomy" id="39947"/>
    <lineage>
        <taxon>Eukaryota</taxon>
        <taxon>Viridiplantae</taxon>
        <taxon>Streptophyta</taxon>
        <taxon>Embryophyta</taxon>
        <taxon>Tracheophyta</taxon>
        <taxon>Spermatophyta</taxon>
        <taxon>Magnoliopsida</taxon>
        <taxon>Liliopsida</taxon>
        <taxon>Poales</taxon>
        <taxon>Poaceae</taxon>
        <taxon>BOP clade</taxon>
        <taxon>Oryzoideae</taxon>
        <taxon>Oryzeae</taxon>
        <taxon>Oryzinae</taxon>
        <taxon>Oryza</taxon>
        <taxon>Oryza sativa</taxon>
    </lineage>
</organism>
<evidence type="ECO:0000313" key="2">
    <source>
        <dbReference type="Proteomes" id="UP000059680"/>
    </source>
</evidence>
<gene>
    <name evidence="1" type="ordered locus">Os05g0156401</name>
    <name evidence="1" type="ORF">OSNPB_050156401</name>
</gene>
<reference evidence="2" key="1">
    <citation type="journal article" date="2005" name="Nature">
        <title>The map-based sequence of the rice genome.</title>
        <authorList>
            <consortium name="International rice genome sequencing project (IRGSP)"/>
            <person name="Matsumoto T."/>
            <person name="Wu J."/>
            <person name="Kanamori H."/>
            <person name="Katayose Y."/>
            <person name="Fujisawa M."/>
            <person name="Namiki N."/>
            <person name="Mizuno H."/>
            <person name="Yamamoto K."/>
            <person name="Antonio B.A."/>
            <person name="Baba T."/>
            <person name="Sakata K."/>
            <person name="Nagamura Y."/>
            <person name="Aoki H."/>
            <person name="Arikawa K."/>
            <person name="Arita K."/>
            <person name="Bito T."/>
            <person name="Chiden Y."/>
            <person name="Fujitsuka N."/>
            <person name="Fukunaka R."/>
            <person name="Hamada M."/>
            <person name="Harada C."/>
            <person name="Hayashi A."/>
            <person name="Hijishita S."/>
            <person name="Honda M."/>
            <person name="Hosokawa S."/>
            <person name="Ichikawa Y."/>
            <person name="Idonuma A."/>
            <person name="Iijima M."/>
            <person name="Ikeda M."/>
            <person name="Ikeno M."/>
            <person name="Ito K."/>
            <person name="Ito S."/>
            <person name="Ito T."/>
            <person name="Ito Y."/>
            <person name="Ito Y."/>
            <person name="Iwabuchi A."/>
            <person name="Kamiya K."/>
            <person name="Karasawa W."/>
            <person name="Kurita K."/>
            <person name="Katagiri S."/>
            <person name="Kikuta A."/>
            <person name="Kobayashi H."/>
            <person name="Kobayashi N."/>
            <person name="Machita K."/>
            <person name="Maehara T."/>
            <person name="Masukawa M."/>
            <person name="Mizubayashi T."/>
            <person name="Mukai Y."/>
            <person name="Nagasaki H."/>
            <person name="Nagata Y."/>
            <person name="Naito S."/>
            <person name="Nakashima M."/>
            <person name="Nakama Y."/>
            <person name="Nakamichi Y."/>
            <person name="Nakamura M."/>
            <person name="Meguro A."/>
            <person name="Negishi M."/>
            <person name="Ohta I."/>
            <person name="Ohta T."/>
            <person name="Okamoto M."/>
            <person name="Ono N."/>
            <person name="Saji S."/>
            <person name="Sakaguchi M."/>
            <person name="Sakai K."/>
            <person name="Shibata M."/>
            <person name="Shimokawa T."/>
            <person name="Song J."/>
            <person name="Takazaki Y."/>
            <person name="Terasawa K."/>
            <person name="Tsugane M."/>
            <person name="Tsuji K."/>
            <person name="Ueda S."/>
            <person name="Waki K."/>
            <person name="Yamagata H."/>
            <person name="Yamamoto M."/>
            <person name="Yamamoto S."/>
            <person name="Yamane H."/>
            <person name="Yoshiki S."/>
            <person name="Yoshihara R."/>
            <person name="Yukawa K."/>
            <person name="Zhong H."/>
            <person name="Yano M."/>
            <person name="Yuan Q."/>
            <person name="Ouyang S."/>
            <person name="Liu J."/>
            <person name="Jones K.M."/>
            <person name="Gansberger K."/>
            <person name="Moffat K."/>
            <person name="Hill J."/>
            <person name="Bera J."/>
            <person name="Fadrosh D."/>
            <person name="Jin S."/>
            <person name="Johri S."/>
            <person name="Kim M."/>
            <person name="Overton L."/>
            <person name="Reardon M."/>
            <person name="Tsitrin T."/>
            <person name="Vuong H."/>
            <person name="Weaver B."/>
            <person name="Ciecko A."/>
            <person name="Tallon L."/>
            <person name="Jackson J."/>
            <person name="Pai G."/>
            <person name="Aken S.V."/>
            <person name="Utterback T."/>
            <person name="Reidmuller S."/>
            <person name="Feldblyum T."/>
            <person name="Hsiao J."/>
            <person name="Zismann V."/>
            <person name="Iobst S."/>
            <person name="de Vazeille A.R."/>
            <person name="Buell C.R."/>
            <person name="Ying K."/>
            <person name="Li Y."/>
            <person name="Lu T."/>
            <person name="Huang Y."/>
            <person name="Zhao Q."/>
            <person name="Feng Q."/>
            <person name="Zhang L."/>
            <person name="Zhu J."/>
            <person name="Weng Q."/>
            <person name="Mu J."/>
            <person name="Lu Y."/>
            <person name="Fan D."/>
            <person name="Liu Y."/>
            <person name="Guan J."/>
            <person name="Zhang Y."/>
            <person name="Yu S."/>
            <person name="Liu X."/>
            <person name="Zhang Y."/>
            <person name="Hong G."/>
            <person name="Han B."/>
            <person name="Choisne N."/>
            <person name="Demange N."/>
            <person name="Orjeda G."/>
            <person name="Samain S."/>
            <person name="Cattolico L."/>
            <person name="Pelletier E."/>
            <person name="Couloux A."/>
            <person name="Segurens B."/>
            <person name="Wincker P."/>
            <person name="D'Hont A."/>
            <person name="Scarpelli C."/>
            <person name="Weissenbach J."/>
            <person name="Salanoubat M."/>
            <person name="Quetier F."/>
            <person name="Yu Y."/>
            <person name="Kim H.R."/>
            <person name="Rambo T."/>
            <person name="Currie J."/>
            <person name="Collura K."/>
            <person name="Luo M."/>
            <person name="Yang T."/>
            <person name="Ammiraju J.S.S."/>
            <person name="Engler F."/>
            <person name="Soderlund C."/>
            <person name="Wing R.A."/>
            <person name="Palmer L.E."/>
            <person name="de la Bastide M."/>
            <person name="Spiegel L."/>
            <person name="Nascimento L."/>
            <person name="Zutavern T."/>
            <person name="O'Shaughnessy A."/>
            <person name="Dike S."/>
            <person name="Dedhia N."/>
            <person name="Preston R."/>
            <person name="Balija V."/>
            <person name="McCombie W.R."/>
            <person name="Chow T."/>
            <person name="Chen H."/>
            <person name="Chung M."/>
            <person name="Chen C."/>
            <person name="Shaw J."/>
            <person name="Wu H."/>
            <person name="Hsiao K."/>
            <person name="Chao Y."/>
            <person name="Chu M."/>
            <person name="Cheng C."/>
            <person name="Hour A."/>
            <person name="Lee P."/>
            <person name="Lin S."/>
            <person name="Lin Y."/>
            <person name="Liou J."/>
            <person name="Liu S."/>
            <person name="Hsing Y."/>
            <person name="Raghuvanshi S."/>
            <person name="Mohanty A."/>
            <person name="Bharti A.K."/>
            <person name="Gaur A."/>
            <person name="Gupta V."/>
            <person name="Kumar D."/>
            <person name="Ravi V."/>
            <person name="Vij S."/>
            <person name="Kapur A."/>
            <person name="Khurana P."/>
            <person name="Khurana P."/>
            <person name="Khurana J.P."/>
            <person name="Tyagi A.K."/>
            <person name="Gaikwad K."/>
            <person name="Singh A."/>
            <person name="Dalal V."/>
            <person name="Srivastava S."/>
            <person name="Dixit A."/>
            <person name="Pal A.K."/>
            <person name="Ghazi I.A."/>
            <person name="Yadav M."/>
            <person name="Pandit A."/>
            <person name="Bhargava A."/>
            <person name="Sureshbabu K."/>
            <person name="Batra K."/>
            <person name="Sharma T.R."/>
            <person name="Mohapatra T."/>
            <person name="Singh N.K."/>
            <person name="Messing J."/>
            <person name="Nelson A.B."/>
            <person name="Fuks G."/>
            <person name="Kavchok S."/>
            <person name="Keizer G."/>
            <person name="Linton E."/>
            <person name="Llaca V."/>
            <person name="Song R."/>
            <person name="Tanyolac B."/>
            <person name="Young S."/>
            <person name="Ho-Il K."/>
            <person name="Hahn J.H."/>
            <person name="Sangsakoo G."/>
            <person name="Vanavichit A."/>
            <person name="de Mattos Luiz.A.T."/>
            <person name="Zimmer P.D."/>
            <person name="Malone G."/>
            <person name="Dellagostin O."/>
            <person name="de Oliveira A.C."/>
            <person name="Bevan M."/>
            <person name="Bancroft I."/>
            <person name="Minx P."/>
            <person name="Cordum H."/>
            <person name="Wilson R."/>
            <person name="Cheng Z."/>
            <person name="Jin W."/>
            <person name="Jiang J."/>
            <person name="Leong S.A."/>
            <person name="Iwama H."/>
            <person name="Gojobori T."/>
            <person name="Itoh T."/>
            <person name="Niimura Y."/>
            <person name="Fujii Y."/>
            <person name="Habara T."/>
            <person name="Sakai H."/>
            <person name="Sato Y."/>
            <person name="Wilson G."/>
            <person name="Kumar K."/>
            <person name="McCouch S."/>
            <person name="Juretic N."/>
            <person name="Hoen D."/>
            <person name="Wright S."/>
            <person name="Bruskiewich R."/>
            <person name="Bureau T."/>
            <person name="Miyao A."/>
            <person name="Hirochika H."/>
            <person name="Nishikawa T."/>
            <person name="Kadowaki K."/>
            <person name="Sugiura M."/>
            <person name="Burr B."/>
            <person name="Sasaki T."/>
        </authorList>
    </citation>
    <scope>NUCLEOTIDE SEQUENCE [LARGE SCALE GENOMIC DNA]</scope>
    <source>
        <strain evidence="2">cv. Nipponbare</strain>
    </source>
</reference>
<evidence type="ECO:0000313" key="1">
    <source>
        <dbReference type="EMBL" id="BAS92364.1"/>
    </source>
</evidence>
<protein>
    <submittedName>
        <fullName evidence="1">Os05g0156401 protein</fullName>
    </submittedName>
</protein>
<dbReference type="Proteomes" id="UP000059680">
    <property type="component" value="Chromosome 5"/>
</dbReference>
<dbReference type="PaxDb" id="39947-A0A0P0WI59"/>
<reference evidence="1 2" key="2">
    <citation type="journal article" date="2013" name="Plant Cell Physiol.">
        <title>Rice Annotation Project Database (RAP-DB): an integrative and interactive database for rice genomics.</title>
        <authorList>
            <person name="Sakai H."/>
            <person name="Lee S.S."/>
            <person name="Tanaka T."/>
            <person name="Numa H."/>
            <person name="Kim J."/>
            <person name="Kawahara Y."/>
            <person name="Wakimoto H."/>
            <person name="Yang C.C."/>
            <person name="Iwamoto M."/>
            <person name="Abe T."/>
            <person name="Yamada Y."/>
            <person name="Muto A."/>
            <person name="Inokuchi H."/>
            <person name="Ikemura T."/>
            <person name="Matsumoto T."/>
            <person name="Sasaki T."/>
            <person name="Itoh T."/>
        </authorList>
    </citation>
    <scope>NUCLEOTIDE SEQUENCE [LARGE SCALE GENOMIC DNA]</scope>
    <source>
        <strain evidence="2">cv. Nipponbare</strain>
    </source>
</reference>
<proteinExistence type="predicted"/>
<dbReference type="AlphaFoldDB" id="A0A0P0WI59"/>
<name>A0A0P0WI59_ORYSJ</name>
<feature type="non-terminal residue" evidence="1">
    <location>
        <position position="123"/>
    </location>
</feature>
<feature type="non-terminal residue" evidence="1">
    <location>
        <position position="1"/>
    </location>
</feature>
<reference evidence="1 2" key="3">
    <citation type="journal article" date="2013" name="Rice">
        <title>Improvement of the Oryza sativa Nipponbare reference genome using next generation sequence and optical map data.</title>
        <authorList>
            <person name="Kawahara Y."/>
            <person name="de la Bastide M."/>
            <person name="Hamilton J.P."/>
            <person name="Kanamori H."/>
            <person name="McCombie W.R."/>
            <person name="Ouyang S."/>
            <person name="Schwartz D.C."/>
            <person name="Tanaka T."/>
            <person name="Wu J."/>
            <person name="Zhou S."/>
            <person name="Childs K.L."/>
            <person name="Davidson R.M."/>
            <person name="Lin H."/>
            <person name="Quesada-Ocampo L."/>
            <person name="Vaillancourt B."/>
            <person name="Sakai H."/>
            <person name="Lee S.S."/>
            <person name="Kim J."/>
            <person name="Numa H."/>
            <person name="Itoh T."/>
            <person name="Buell C.R."/>
            <person name="Matsumoto T."/>
        </authorList>
    </citation>
    <scope>NUCLEOTIDE SEQUENCE [LARGE SCALE GENOMIC DNA]</scope>
    <source>
        <strain evidence="2">cv. Nipponbare</strain>
    </source>
</reference>
<dbReference type="EMBL" id="AP014961">
    <property type="protein sequence ID" value="BAS92364.1"/>
    <property type="molecule type" value="Genomic_DNA"/>
</dbReference>